<accession>A0A9D4ZFS5</accession>
<name>A0A9D4ZFS5_ADICA</name>
<organism evidence="1 2">
    <name type="scientific">Adiantum capillus-veneris</name>
    <name type="common">Maidenhair fern</name>
    <dbReference type="NCBI Taxonomy" id="13818"/>
    <lineage>
        <taxon>Eukaryota</taxon>
        <taxon>Viridiplantae</taxon>
        <taxon>Streptophyta</taxon>
        <taxon>Embryophyta</taxon>
        <taxon>Tracheophyta</taxon>
        <taxon>Polypodiopsida</taxon>
        <taxon>Polypodiidae</taxon>
        <taxon>Polypodiales</taxon>
        <taxon>Pteridineae</taxon>
        <taxon>Pteridaceae</taxon>
        <taxon>Vittarioideae</taxon>
        <taxon>Adiantum</taxon>
    </lineage>
</organism>
<dbReference type="Proteomes" id="UP000886520">
    <property type="component" value="Chromosome 12"/>
</dbReference>
<reference evidence="1" key="1">
    <citation type="submission" date="2021-01" db="EMBL/GenBank/DDBJ databases">
        <title>Adiantum capillus-veneris genome.</title>
        <authorList>
            <person name="Fang Y."/>
            <person name="Liao Q."/>
        </authorList>
    </citation>
    <scope>NUCLEOTIDE SEQUENCE</scope>
    <source>
        <strain evidence="1">H3</strain>
        <tissue evidence="1">Leaf</tissue>
    </source>
</reference>
<evidence type="ECO:0000313" key="1">
    <source>
        <dbReference type="EMBL" id="KAI5072412.1"/>
    </source>
</evidence>
<gene>
    <name evidence="1" type="ORF">GOP47_0012518</name>
</gene>
<evidence type="ECO:0000313" key="2">
    <source>
        <dbReference type="Proteomes" id="UP000886520"/>
    </source>
</evidence>
<dbReference type="AlphaFoldDB" id="A0A9D4ZFS5"/>
<protein>
    <submittedName>
        <fullName evidence="1">Uncharacterized protein</fullName>
    </submittedName>
</protein>
<proteinExistence type="predicted"/>
<sequence length="66" mass="7775">MVFIKEHKKENLLLSTRKVSISQSIRPQGNFEERKLWRNCITVRFTYPDSTGLFSPPLLKSLLLRL</sequence>
<keyword evidence="2" id="KW-1185">Reference proteome</keyword>
<dbReference type="EMBL" id="JABFUD020000012">
    <property type="protein sequence ID" value="KAI5072412.1"/>
    <property type="molecule type" value="Genomic_DNA"/>
</dbReference>
<comment type="caution">
    <text evidence="1">The sequence shown here is derived from an EMBL/GenBank/DDBJ whole genome shotgun (WGS) entry which is preliminary data.</text>
</comment>